<protein>
    <submittedName>
        <fullName evidence="1">Uncharacterized protein</fullName>
    </submittedName>
</protein>
<evidence type="ECO:0000313" key="1">
    <source>
        <dbReference type="EMBL" id="SAL97824.1"/>
    </source>
</evidence>
<evidence type="ECO:0000313" key="2">
    <source>
        <dbReference type="Proteomes" id="UP000078561"/>
    </source>
</evidence>
<sequence length="139" mass="16430">MFGLRRFAIERPVIFWSFVLGSIGKQGLWIGLLHTYTHTHLMDVYNFYDERYYLRQLHDTFIYNLEWNDRPHESLQRKRLTHPTSVCVCVLVTMKGPVMVFTVPKVRREYFGFKGVEALPITYPLPNRARNSPSGYEDA</sequence>
<dbReference type="PANTHER" id="PTHR38488:SF1">
    <property type="entry name" value="OXIDOREDUCTASE 9.5 KDA SUBUNIT, PUTATIVE (AFU_ORTHOLOGUE AFUA_5G08980)-RELATED"/>
    <property type="match status" value="1"/>
</dbReference>
<dbReference type="OrthoDB" id="2093409at2759"/>
<organism evidence="1">
    <name type="scientific">Absidia glauca</name>
    <name type="common">Pin mould</name>
    <dbReference type="NCBI Taxonomy" id="4829"/>
    <lineage>
        <taxon>Eukaryota</taxon>
        <taxon>Fungi</taxon>
        <taxon>Fungi incertae sedis</taxon>
        <taxon>Mucoromycota</taxon>
        <taxon>Mucoromycotina</taxon>
        <taxon>Mucoromycetes</taxon>
        <taxon>Mucorales</taxon>
        <taxon>Cunninghamellaceae</taxon>
        <taxon>Absidia</taxon>
    </lineage>
</organism>
<proteinExistence type="predicted"/>
<gene>
    <name evidence="1" type="primary">ABSGL_03340.1 scaffold 4426</name>
</gene>
<dbReference type="CDD" id="cd22903">
    <property type="entry name" value="NI9M"/>
    <property type="match status" value="1"/>
</dbReference>
<reference evidence="1" key="1">
    <citation type="submission" date="2016-04" db="EMBL/GenBank/DDBJ databases">
        <authorList>
            <person name="Evans L.H."/>
            <person name="Alamgir A."/>
            <person name="Owens N."/>
            <person name="Weber N.D."/>
            <person name="Virtaneva K."/>
            <person name="Barbian K."/>
            <person name="Babar A."/>
            <person name="Rosenke K."/>
        </authorList>
    </citation>
    <scope>NUCLEOTIDE SEQUENCE [LARGE SCALE GENOMIC DNA]</scope>
    <source>
        <strain evidence="1">CBS 101.48</strain>
    </source>
</reference>
<keyword evidence="2" id="KW-1185">Reference proteome</keyword>
<dbReference type="PANTHER" id="PTHR38488">
    <property type="entry name" value="OXIDOREDUCTASE 9.5 KDA SUBUNIT, PUTATIVE (AFU_ORTHOLOGUE AFUA_5G08980)-RELATED"/>
    <property type="match status" value="1"/>
</dbReference>
<accession>A0A163J8Y8</accession>
<dbReference type="Proteomes" id="UP000078561">
    <property type="component" value="Unassembled WGS sequence"/>
</dbReference>
<dbReference type="EMBL" id="LT551959">
    <property type="protein sequence ID" value="SAL97824.1"/>
    <property type="molecule type" value="Genomic_DNA"/>
</dbReference>
<dbReference type="InterPro" id="IPR039961">
    <property type="entry name" value="Nuo9.5"/>
</dbReference>
<dbReference type="AlphaFoldDB" id="A0A163J8Y8"/>
<name>A0A163J8Y8_ABSGL</name>
<dbReference type="STRING" id="4829.A0A163J8Y8"/>
<dbReference type="InParanoid" id="A0A163J8Y8"/>